<evidence type="ECO:0000313" key="4">
    <source>
        <dbReference type="EMBL" id="KAK0507567.1"/>
    </source>
</evidence>
<feature type="region of interest" description="Disordered" evidence="2">
    <location>
        <begin position="695"/>
        <end position="715"/>
    </location>
</feature>
<feature type="compositionally biased region" description="Polar residues" evidence="2">
    <location>
        <begin position="902"/>
        <end position="918"/>
    </location>
</feature>
<protein>
    <submittedName>
        <fullName evidence="4">Uncharacterized protein</fullName>
    </submittedName>
</protein>
<feature type="coiled-coil region" evidence="1">
    <location>
        <begin position="379"/>
        <end position="435"/>
    </location>
</feature>
<feature type="region of interest" description="Disordered" evidence="2">
    <location>
        <begin position="748"/>
        <end position="850"/>
    </location>
</feature>
<keyword evidence="3" id="KW-0472">Membrane</keyword>
<keyword evidence="3" id="KW-0812">Transmembrane</keyword>
<feature type="coiled-coil region" evidence="1">
    <location>
        <begin position="556"/>
        <end position="612"/>
    </location>
</feature>
<feature type="coiled-coil region" evidence="1">
    <location>
        <begin position="479"/>
        <end position="506"/>
    </location>
</feature>
<feature type="compositionally biased region" description="Basic and acidic residues" evidence="2">
    <location>
        <begin position="920"/>
        <end position="929"/>
    </location>
</feature>
<dbReference type="AlphaFoldDB" id="A0AA39UXP0"/>
<evidence type="ECO:0000256" key="2">
    <source>
        <dbReference type="SAM" id="MobiDB-lite"/>
    </source>
</evidence>
<keyword evidence="5" id="KW-1185">Reference proteome</keyword>
<dbReference type="Proteomes" id="UP001166286">
    <property type="component" value="Unassembled WGS sequence"/>
</dbReference>
<keyword evidence="1" id="KW-0175">Coiled coil</keyword>
<evidence type="ECO:0000313" key="5">
    <source>
        <dbReference type="Proteomes" id="UP001166286"/>
    </source>
</evidence>
<feature type="region of interest" description="Disordered" evidence="2">
    <location>
        <begin position="871"/>
        <end position="929"/>
    </location>
</feature>
<accession>A0AA39UXP0</accession>
<gene>
    <name evidence="4" type="ORF">JMJ35_010090</name>
</gene>
<evidence type="ECO:0000256" key="1">
    <source>
        <dbReference type="SAM" id="Coils"/>
    </source>
</evidence>
<sequence length="929" mass="103862">MSLLLGQIALFLGLGSLFICILSLLIIGIAAPFGLLRMDFNEEMEDLSNSIDNAAISLVTVPGRASRNLCSLITSAFLASFNFLVSSLARTVHHASRSVIFALLASLNSLVFNLARTAQHASHSVKRTTKLLITAFSWPVRCIHKGARILLSSRSSHAPKPSPTAHLEREIKWLRSQYAGCGEGITKLHEKLESHRRAYHAANLEALQAKHAKKRQDGLVTRQLKTIETLQKDIAAFPQEYLQLRDKKPALEQEVDDVKGKLGNALKALDNAEERKRETTKIANSMVTKAQNQQHLAEVEKDQAESYFEKATTDFEDRLKASASEIFKLKKEIAKRSRIDPRIFSQTVEQAHTLHSERDDARDALTLVITQLGEARTAEAAGKNQIENLRTELARVETQTARELHTARKELAKTKAEAQKELKAARRISEQCERQSVADANELWKAQRSLENTESQYKTEIFKLGQKHDGEKWTAQSEIRQLEDSTADLRALNAALDEKLMHAENEARLPRDPELLNRLTLATAEIQRVRDEHTAELAGIRKEHERHLQRVFNDYVAELQNRKQELLKKCEEAFNEHSAKWRVEEEKLGQQVDHWKARADRAEGNVMELNRNAQRITHGQEQRELEFNTRLQQCEQDAVKRCQQAYRASLAAQADDQKRLQDRFDELQSQLLSTKEELEDVRASNSQGKQLVVAEDPAASAQVPQTLPASEPEPAGMTNDEWEEWYGTQSPAMQEAIRKEYGVELFDLGPAPDSAVPLQTSPTSPTSPPLEPAPEIQEPEPEPTFALDPQLTRISTPAQAPIPLATPQQAPQGRPMLTPHSPSKGMVPRGPRKPKPKPNHYTQQRREEEAAYDAGLGPKLDYMFFGGSEPARGAPAAAQSVPSGIPDSSGFGRGGKRRRIAVTTSNPTPNFPVSTPSAEPQHEEESGEE</sequence>
<comment type="caution">
    <text evidence="4">The sequence shown here is derived from an EMBL/GenBank/DDBJ whole genome shotgun (WGS) entry which is preliminary data.</text>
</comment>
<organism evidence="4 5">
    <name type="scientific">Cladonia borealis</name>
    <dbReference type="NCBI Taxonomy" id="184061"/>
    <lineage>
        <taxon>Eukaryota</taxon>
        <taxon>Fungi</taxon>
        <taxon>Dikarya</taxon>
        <taxon>Ascomycota</taxon>
        <taxon>Pezizomycotina</taxon>
        <taxon>Lecanoromycetes</taxon>
        <taxon>OSLEUM clade</taxon>
        <taxon>Lecanoromycetidae</taxon>
        <taxon>Lecanorales</taxon>
        <taxon>Lecanorineae</taxon>
        <taxon>Cladoniaceae</taxon>
        <taxon>Cladonia</taxon>
    </lineage>
</organism>
<feature type="coiled-coil region" evidence="1">
    <location>
        <begin position="650"/>
        <end position="684"/>
    </location>
</feature>
<reference evidence="4" key="1">
    <citation type="submission" date="2023-03" db="EMBL/GenBank/DDBJ databases">
        <title>Complete genome of Cladonia borealis.</title>
        <authorList>
            <person name="Park H."/>
        </authorList>
    </citation>
    <scope>NUCLEOTIDE SEQUENCE</scope>
    <source>
        <strain evidence="4">ANT050790</strain>
    </source>
</reference>
<name>A0AA39UXP0_9LECA</name>
<feature type="transmembrane region" description="Helical" evidence="3">
    <location>
        <begin position="6"/>
        <end position="36"/>
    </location>
</feature>
<dbReference type="EMBL" id="JAFEKC020000023">
    <property type="protein sequence ID" value="KAK0507567.1"/>
    <property type="molecule type" value="Genomic_DNA"/>
</dbReference>
<evidence type="ECO:0000256" key="3">
    <source>
        <dbReference type="SAM" id="Phobius"/>
    </source>
</evidence>
<feature type="coiled-coil region" evidence="1">
    <location>
        <begin position="255"/>
        <end position="282"/>
    </location>
</feature>
<keyword evidence="3" id="KW-1133">Transmembrane helix</keyword>
<proteinExistence type="predicted"/>